<keyword evidence="18" id="KW-1185">Reference proteome</keyword>
<dbReference type="InterPro" id="IPR033479">
    <property type="entry name" value="dCache_1"/>
</dbReference>
<dbReference type="PRINTS" id="PR00344">
    <property type="entry name" value="BCTRLSENSOR"/>
</dbReference>
<dbReference type="PROSITE" id="PS50109">
    <property type="entry name" value="HIS_KIN"/>
    <property type="match status" value="1"/>
</dbReference>
<gene>
    <name evidence="17" type="ORF">DLM86_24530</name>
</gene>
<organism evidence="17 18">
    <name type="scientific">Paenibacillus flagellatus</name>
    <dbReference type="NCBI Taxonomy" id="2211139"/>
    <lineage>
        <taxon>Bacteria</taxon>
        <taxon>Bacillati</taxon>
        <taxon>Bacillota</taxon>
        <taxon>Bacilli</taxon>
        <taxon>Bacillales</taxon>
        <taxon>Paenibacillaceae</taxon>
        <taxon>Paenibacillus</taxon>
    </lineage>
</organism>
<dbReference type="InterPro" id="IPR004358">
    <property type="entry name" value="Sig_transdc_His_kin-like_C"/>
</dbReference>
<feature type="domain" description="Histidine kinase" evidence="15">
    <location>
        <begin position="492"/>
        <end position="592"/>
    </location>
</feature>
<evidence type="ECO:0000256" key="4">
    <source>
        <dbReference type="ARBA" id="ARBA00022475"/>
    </source>
</evidence>
<dbReference type="EMBL" id="QJVJ01000012">
    <property type="protein sequence ID" value="PYI51582.1"/>
    <property type="molecule type" value="Genomic_DNA"/>
</dbReference>
<evidence type="ECO:0000313" key="17">
    <source>
        <dbReference type="EMBL" id="PYI51582.1"/>
    </source>
</evidence>
<evidence type="ECO:0000256" key="5">
    <source>
        <dbReference type="ARBA" id="ARBA00022553"/>
    </source>
</evidence>
<dbReference type="Gene3D" id="3.30.450.20">
    <property type="entry name" value="PAS domain"/>
    <property type="match status" value="1"/>
</dbReference>
<evidence type="ECO:0000256" key="2">
    <source>
        <dbReference type="ARBA" id="ARBA00004651"/>
    </source>
</evidence>
<evidence type="ECO:0000256" key="13">
    <source>
        <dbReference type="ARBA" id="ARBA00023136"/>
    </source>
</evidence>
<dbReference type="Proteomes" id="UP000247476">
    <property type="component" value="Unassembled WGS sequence"/>
</dbReference>
<sequence>MKAFPKIRRGFHNLRIKYKLLLSFGLLLSIAVGTISYVSYHKTSSMIEHNVVQATKSAFEQANQFIAYKLNNAKDLSGMLFMDESLNRILGKGGAGYALNDQLDDYGELQSIVRTAQNSRDVFSIRLYVNNAAIYARENMTFFDMADIRGEPWFADMMSNPDGIYCRPTYAYDFKDARGTRNLISCVRTLQLGGFEGRLLGVVSVDLLEETIRDIILQTGITRNGQVYLLDGAGNIISGPDAAQYGRSLASVRTLAGLTDDAGGTIDSTVSGNPSIVIHRKIEGTNWRLVAVIPEKEIAEQSRLLARDLLGVLLVVLLLAVGTAFWISEGITRRIVMLLRQIRKIEDERWDVRPPAGDGDEVGVLHDHLYRMSQTMQKLIQEKYQVEVSKKTAELRALQAQINPHFLYNTLDLIHWMALKQRAPDISDVVGRLAKFFRLSLSRGRDIITLGEELEHVRTYLDIQNRRFGDSIGQVYEIEPGIETCATVKIMLQPIVENAILHGIQEREDKRGTIRIAGRRDGGDIELVVEDDGVGMDRETLERIRRRDPGTGYGVHNVAEKIRLYYGDRYGIAYESEPGRGTRVTIRIPAVARSGAEAGDERS</sequence>
<proteinExistence type="predicted"/>
<feature type="transmembrane region" description="Helical" evidence="14">
    <location>
        <begin position="309"/>
        <end position="327"/>
    </location>
</feature>
<keyword evidence="12" id="KW-0902">Two-component regulatory system</keyword>
<dbReference type="SUPFAM" id="SSF158472">
    <property type="entry name" value="HAMP domain-like"/>
    <property type="match status" value="1"/>
</dbReference>
<dbReference type="Pfam" id="PF02743">
    <property type="entry name" value="dCache_1"/>
    <property type="match status" value="1"/>
</dbReference>
<dbReference type="AlphaFoldDB" id="A0A2V5JZ58"/>
<keyword evidence="9" id="KW-0418">Kinase</keyword>
<dbReference type="SUPFAM" id="SSF55874">
    <property type="entry name" value="ATPase domain of HSP90 chaperone/DNA topoisomerase II/histidine kinase"/>
    <property type="match status" value="1"/>
</dbReference>
<evidence type="ECO:0000256" key="9">
    <source>
        <dbReference type="ARBA" id="ARBA00022777"/>
    </source>
</evidence>
<evidence type="ECO:0000256" key="12">
    <source>
        <dbReference type="ARBA" id="ARBA00023012"/>
    </source>
</evidence>
<dbReference type="Pfam" id="PF02518">
    <property type="entry name" value="HATPase_c"/>
    <property type="match status" value="1"/>
</dbReference>
<dbReference type="InterPro" id="IPR003594">
    <property type="entry name" value="HATPase_dom"/>
</dbReference>
<dbReference type="InterPro" id="IPR005467">
    <property type="entry name" value="His_kinase_dom"/>
</dbReference>
<dbReference type="Gene3D" id="3.30.565.10">
    <property type="entry name" value="Histidine kinase-like ATPase, C-terminal domain"/>
    <property type="match status" value="1"/>
</dbReference>
<dbReference type="InterPro" id="IPR003660">
    <property type="entry name" value="HAMP_dom"/>
</dbReference>
<comment type="caution">
    <text evidence="17">The sequence shown here is derived from an EMBL/GenBank/DDBJ whole genome shotgun (WGS) entry which is preliminary data.</text>
</comment>
<name>A0A2V5JZ58_9BACL</name>
<dbReference type="RefSeq" id="WP_110842703.1">
    <property type="nucleotide sequence ID" value="NZ_QJVJ01000012.1"/>
</dbReference>
<dbReference type="SMART" id="SM00387">
    <property type="entry name" value="HATPase_c"/>
    <property type="match status" value="1"/>
</dbReference>
<evidence type="ECO:0000259" key="16">
    <source>
        <dbReference type="PROSITE" id="PS50885"/>
    </source>
</evidence>
<dbReference type="InterPro" id="IPR010559">
    <property type="entry name" value="Sig_transdc_His_kin_internal"/>
</dbReference>
<evidence type="ECO:0000259" key="15">
    <source>
        <dbReference type="PROSITE" id="PS50109"/>
    </source>
</evidence>
<dbReference type="SMART" id="SM00304">
    <property type="entry name" value="HAMP"/>
    <property type="match status" value="1"/>
</dbReference>
<evidence type="ECO:0000313" key="18">
    <source>
        <dbReference type="Proteomes" id="UP000247476"/>
    </source>
</evidence>
<feature type="transmembrane region" description="Helical" evidence="14">
    <location>
        <begin position="20"/>
        <end position="40"/>
    </location>
</feature>
<evidence type="ECO:0000256" key="8">
    <source>
        <dbReference type="ARBA" id="ARBA00022741"/>
    </source>
</evidence>
<dbReference type="InterPro" id="IPR036890">
    <property type="entry name" value="HATPase_C_sf"/>
</dbReference>
<keyword evidence="7 14" id="KW-0812">Transmembrane</keyword>
<keyword evidence="5" id="KW-0597">Phosphoprotein</keyword>
<dbReference type="PANTHER" id="PTHR34220">
    <property type="entry name" value="SENSOR HISTIDINE KINASE YPDA"/>
    <property type="match status" value="1"/>
</dbReference>
<keyword evidence="4" id="KW-1003">Cell membrane</keyword>
<dbReference type="Gene3D" id="6.10.340.10">
    <property type="match status" value="1"/>
</dbReference>
<reference evidence="17 18" key="1">
    <citation type="submission" date="2018-05" db="EMBL/GenBank/DDBJ databases">
        <title>Paenibacillus flagellatus sp. nov., isolated from selenium mineral soil.</title>
        <authorList>
            <person name="Dai X."/>
        </authorList>
    </citation>
    <scope>NUCLEOTIDE SEQUENCE [LARGE SCALE GENOMIC DNA]</scope>
    <source>
        <strain evidence="17 18">DXL2</strain>
    </source>
</reference>
<protein>
    <recommendedName>
        <fullName evidence="3">histidine kinase</fullName>
        <ecNumber evidence="3">2.7.13.3</ecNumber>
    </recommendedName>
</protein>
<dbReference type="InterPro" id="IPR050640">
    <property type="entry name" value="Bact_2-comp_sensor_kinase"/>
</dbReference>
<evidence type="ECO:0000256" key="11">
    <source>
        <dbReference type="ARBA" id="ARBA00022989"/>
    </source>
</evidence>
<accession>A0A2V5JZ58</accession>
<keyword evidence="10" id="KW-0067">ATP-binding</keyword>
<dbReference type="GO" id="GO:0000155">
    <property type="term" value="F:phosphorelay sensor kinase activity"/>
    <property type="evidence" value="ECO:0007669"/>
    <property type="project" value="InterPro"/>
</dbReference>
<comment type="subcellular location">
    <subcellularLocation>
        <location evidence="2">Cell membrane</location>
        <topology evidence="2">Multi-pass membrane protein</topology>
    </subcellularLocation>
</comment>
<keyword evidence="8" id="KW-0547">Nucleotide-binding</keyword>
<dbReference type="OrthoDB" id="9776552at2"/>
<keyword evidence="6" id="KW-0808">Transferase</keyword>
<evidence type="ECO:0000256" key="14">
    <source>
        <dbReference type="SAM" id="Phobius"/>
    </source>
</evidence>
<dbReference type="PROSITE" id="PS50885">
    <property type="entry name" value="HAMP"/>
    <property type="match status" value="1"/>
</dbReference>
<evidence type="ECO:0000256" key="1">
    <source>
        <dbReference type="ARBA" id="ARBA00000085"/>
    </source>
</evidence>
<dbReference type="GO" id="GO:0005886">
    <property type="term" value="C:plasma membrane"/>
    <property type="evidence" value="ECO:0007669"/>
    <property type="project" value="UniProtKB-SubCell"/>
</dbReference>
<evidence type="ECO:0000256" key="3">
    <source>
        <dbReference type="ARBA" id="ARBA00012438"/>
    </source>
</evidence>
<evidence type="ECO:0000256" key="6">
    <source>
        <dbReference type="ARBA" id="ARBA00022679"/>
    </source>
</evidence>
<dbReference type="PANTHER" id="PTHR34220:SF7">
    <property type="entry name" value="SENSOR HISTIDINE KINASE YPDA"/>
    <property type="match status" value="1"/>
</dbReference>
<keyword evidence="13 14" id="KW-0472">Membrane</keyword>
<feature type="domain" description="HAMP" evidence="16">
    <location>
        <begin position="329"/>
        <end position="381"/>
    </location>
</feature>
<evidence type="ECO:0000256" key="10">
    <source>
        <dbReference type="ARBA" id="ARBA00022840"/>
    </source>
</evidence>
<evidence type="ECO:0000256" key="7">
    <source>
        <dbReference type="ARBA" id="ARBA00022692"/>
    </source>
</evidence>
<dbReference type="GO" id="GO:0005524">
    <property type="term" value="F:ATP binding"/>
    <property type="evidence" value="ECO:0007669"/>
    <property type="project" value="UniProtKB-KW"/>
</dbReference>
<dbReference type="CDD" id="cd12912">
    <property type="entry name" value="PDC2_MCP_like"/>
    <property type="match status" value="1"/>
</dbReference>
<dbReference type="EC" id="2.7.13.3" evidence="3"/>
<keyword evidence="11 14" id="KW-1133">Transmembrane helix</keyword>
<comment type="catalytic activity">
    <reaction evidence="1">
        <text>ATP + protein L-histidine = ADP + protein N-phospho-L-histidine.</text>
        <dbReference type="EC" id="2.7.13.3"/>
    </reaction>
</comment>
<dbReference type="Pfam" id="PF06580">
    <property type="entry name" value="His_kinase"/>
    <property type="match status" value="1"/>
</dbReference>